<comment type="subcellular location">
    <subcellularLocation>
        <location evidence="1">Cytoplasm</location>
        <location evidence="1">P-body</location>
    </subcellularLocation>
</comment>
<evidence type="ECO:0008006" key="9">
    <source>
        <dbReference type="Google" id="ProtNLM"/>
    </source>
</evidence>
<dbReference type="PANTHER" id="PTHR15598">
    <property type="entry name" value="ENHANCER OF MRNA-DECAPPING PROTEIN 4"/>
    <property type="match status" value="1"/>
</dbReference>
<dbReference type="GO" id="GO:0031087">
    <property type="term" value="P:deadenylation-independent decapping of nuclear-transcribed mRNA"/>
    <property type="evidence" value="ECO:0007669"/>
    <property type="project" value="InterPro"/>
</dbReference>
<keyword evidence="8" id="KW-1185">Reference proteome</keyword>
<evidence type="ECO:0000256" key="6">
    <source>
        <dbReference type="SAM" id="MobiDB-lite"/>
    </source>
</evidence>
<feature type="compositionally biased region" description="Polar residues" evidence="6">
    <location>
        <begin position="1"/>
        <end position="21"/>
    </location>
</feature>
<dbReference type="PANTHER" id="PTHR15598:SF5">
    <property type="entry name" value="ENHANCER OF MRNA-DECAPPING PROTEIN 4"/>
    <property type="match status" value="1"/>
</dbReference>
<evidence type="ECO:0000256" key="3">
    <source>
        <dbReference type="ARBA" id="ARBA00022490"/>
    </source>
</evidence>
<dbReference type="InterPro" id="IPR036322">
    <property type="entry name" value="WD40_repeat_dom_sf"/>
</dbReference>
<keyword evidence="5" id="KW-0677">Repeat</keyword>
<comment type="caution">
    <text evidence="7">The sequence shown here is derived from an EMBL/GenBank/DDBJ whole genome shotgun (WGS) entry which is preliminary data.</text>
</comment>
<dbReference type="InterPro" id="IPR001680">
    <property type="entry name" value="WD40_rpt"/>
</dbReference>
<feature type="compositionally biased region" description="Polar residues" evidence="6">
    <location>
        <begin position="55"/>
        <end position="72"/>
    </location>
</feature>
<dbReference type="InterPro" id="IPR045152">
    <property type="entry name" value="EDC4-like"/>
</dbReference>
<comment type="similarity">
    <text evidence="2">Belongs to the WD repeat EDC4 family.</text>
</comment>
<reference evidence="7" key="1">
    <citation type="submission" date="2022-07" db="EMBL/GenBank/DDBJ databases">
        <title>Phylogenomic reconstructions and comparative analyses of Kickxellomycotina fungi.</title>
        <authorList>
            <person name="Reynolds N.K."/>
            <person name="Stajich J.E."/>
            <person name="Barry K."/>
            <person name="Grigoriev I.V."/>
            <person name="Crous P."/>
            <person name="Smith M.E."/>
        </authorList>
    </citation>
    <scope>NUCLEOTIDE SEQUENCE</scope>
    <source>
        <strain evidence="7">IMI 214461</strain>
    </source>
</reference>
<feature type="non-terminal residue" evidence="7">
    <location>
        <position position="669"/>
    </location>
</feature>
<feature type="compositionally biased region" description="Low complexity" evidence="6">
    <location>
        <begin position="164"/>
        <end position="180"/>
    </location>
</feature>
<feature type="compositionally biased region" description="Polar residues" evidence="6">
    <location>
        <begin position="145"/>
        <end position="160"/>
    </location>
</feature>
<evidence type="ECO:0000313" key="7">
    <source>
        <dbReference type="EMBL" id="KAJ1998873.1"/>
    </source>
</evidence>
<keyword evidence="3" id="KW-0963">Cytoplasm</keyword>
<protein>
    <recommendedName>
        <fullName evidence="9">Enhancer of mRNA-decapping protein 4 WD40 repeat region domain-containing protein</fullName>
    </recommendedName>
</protein>
<keyword evidence="4" id="KW-0853">WD repeat</keyword>
<dbReference type="OrthoDB" id="21128at2759"/>
<dbReference type="SMART" id="SM00320">
    <property type="entry name" value="WD40"/>
    <property type="match status" value="2"/>
</dbReference>
<feature type="compositionally biased region" description="Polar residues" evidence="6">
    <location>
        <begin position="200"/>
        <end position="216"/>
    </location>
</feature>
<organism evidence="7 8">
    <name type="scientific">Coemansia thaxteri</name>
    <dbReference type="NCBI Taxonomy" id="2663907"/>
    <lineage>
        <taxon>Eukaryota</taxon>
        <taxon>Fungi</taxon>
        <taxon>Fungi incertae sedis</taxon>
        <taxon>Zoopagomycota</taxon>
        <taxon>Kickxellomycotina</taxon>
        <taxon>Kickxellomycetes</taxon>
        <taxon>Kickxellales</taxon>
        <taxon>Kickxellaceae</taxon>
        <taxon>Coemansia</taxon>
    </lineage>
</organism>
<gene>
    <name evidence="7" type="ORF">H4R26_005292</name>
</gene>
<name>A0A9W8EHB4_9FUNG</name>
<accession>A0A9W8EHB4</accession>
<dbReference type="InterPro" id="IPR015943">
    <property type="entry name" value="WD40/YVTN_repeat-like_dom_sf"/>
</dbReference>
<evidence type="ECO:0000313" key="8">
    <source>
        <dbReference type="Proteomes" id="UP001150907"/>
    </source>
</evidence>
<sequence>MDNNQQQQQPNSLFNSFASSEHLSRRRVEQNASASQSPGPAYNAAFEGARGNPGFGSSPSANTSTQSIAGSTPQPPQKDISFSLLQALLKPQPPSAQTHSASQTPMLVSDLERSFGHSPDSAPIKPQGPAAASASPMEQLKRMMTAQQQPPTASEPSSHDAQAQRHMMQQMQAMLQAQSQHHQHPNPYPSKPNAAVPATHANSVSVHSSPPLSTTSDVVVSAGAASEPATSDARNANKLAKAQILRVDVRKVSLHAKPESVLISLLQQPTRFRPGRLISVSRDYICYAVRSKEGGRIRVIHQFHGQSAKMQGHTDSISDMSFHPCSKEQDMPQILASLGKDNRLVVWLVGSETSESASADDTIAYEPFINVDSGEDARFVCLAWRSQIVDGCMELCVGTDMGFMVVKAPVPASRGKRSDIPNDGLNIMPVATDSAVTAIERAGLRWVVVATADHAVRIYELDSYWETCSQPYRILCEVTQCEHPVDTLVYIAPASAADGAGHLLVGHSMNRQLQLWWLGSSSDQIALIQNVSFVGVPNKSAQVFAKLAWAEQGRCLAITISYLPSAIFVLRSSGHGAEMALAPPVGYSLGEEQPTLSLVAAVEAQTTGDVVGTGLSVYGVHTRLVQQLQIDGFGIVERDAALPDPASIYSAASERALPEFAVEPVRAIA</sequence>
<evidence type="ECO:0000256" key="5">
    <source>
        <dbReference type="ARBA" id="ARBA00022737"/>
    </source>
</evidence>
<dbReference type="AlphaFoldDB" id="A0A9W8EHB4"/>
<evidence type="ECO:0000256" key="2">
    <source>
        <dbReference type="ARBA" id="ARBA00009639"/>
    </source>
</evidence>
<dbReference type="Gene3D" id="2.130.10.10">
    <property type="entry name" value="YVTN repeat-like/Quinoprotein amine dehydrogenase"/>
    <property type="match status" value="1"/>
</dbReference>
<dbReference type="SUPFAM" id="SSF50978">
    <property type="entry name" value="WD40 repeat-like"/>
    <property type="match status" value="1"/>
</dbReference>
<feature type="region of interest" description="Disordered" evidence="6">
    <location>
        <begin position="1"/>
        <end position="80"/>
    </location>
</feature>
<dbReference type="EMBL" id="JANBQF010000840">
    <property type="protein sequence ID" value="KAJ1998873.1"/>
    <property type="molecule type" value="Genomic_DNA"/>
</dbReference>
<evidence type="ECO:0000256" key="1">
    <source>
        <dbReference type="ARBA" id="ARBA00004201"/>
    </source>
</evidence>
<dbReference type="GO" id="GO:0000932">
    <property type="term" value="C:P-body"/>
    <property type="evidence" value="ECO:0007669"/>
    <property type="project" value="UniProtKB-SubCell"/>
</dbReference>
<feature type="region of interest" description="Disordered" evidence="6">
    <location>
        <begin position="112"/>
        <end position="216"/>
    </location>
</feature>
<evidence type="ECO:0000256" key="4">
    <source>
        <dbReference type="ARBA" id="ARBA00022574"/>
    </source>
</evidence>
<proteinExistence type="inferred from homology"/>
<dbReference type="Proteomes" id="UP001150907">
    <property type="component" value="Unassembled WGS sequence"/>
</dbReference>